<dbReference type="AlphaFoldDB" id="A0A0A0UWP0"/>
<accession>A0A0A0UWP0</accession>
<reference evidence="2" key="1">
    <citation type="journal article" date="2015" name="Appl. Environ. Microbiol.">
        <title>Discovery of a conjugative megaplasmid in Bifidobacterium breve.</title>
        <authorList>
            <person name="Bottacini F."/>
            <person name="O'Connell Motherway M."/>
            <person name="Casey E."/>
            <person name="McDonnell B."/>
            <person name="Mahony J."/>
            <person name="Ventura M."/>
            <person name="van Sinderen D."/>
        </authorList>
    </citation>
    <scope>NUCLEOTIDE SEQUENCE</scope>
    <source>
        <strain evidence="2">JCM 7017</strain>
        <plasmid evidence="2">megaplasmid pMP7017</plasmid>
    </source>
</reference>
<organism evidence="2">
    <name type="scientific">Bifidobacterium breve</name>
    <dbReference type="NCBI Taxonomy" id="1685"/>
    <lineage>
        <taxon>Bacteria</taxon>
        <taxon>Bacillati</taxon>
        <taxon>Actinomycetota</taxon>
        <taxon>Actinomycetes</taxon>
        <taxon>Bifidobacteriales</taxon>
        <taxon>Bifidobacteriaceae</taxon>
        <taxon>Bifidobacterium</taxon>
    </lineage>
</organism>
<evidence type="ECO:0000313" key="2">
    <source>
        <dbReference type="EMBL" id="AIW55189.1"/>
    </source>
</evidence>
<name>A0A0A0UWP0_BIFBR</name>
<gene>
    <name evidence="2" type="ORF">B7017_p0135</name>
</gene>
<evidence type="ECO:0000256" key="1">
    <source>
        <dbReference type="SAM" id="Phobius"/>
    </source>
</evidence>
<keyword evidence="1" id="KW-0812">Transmembrane</keyword>
<feature type="transmembrane region" description="Helical" evidence="1">
    <location>
        <begin position="6"/>
        <end position="27"/>
    </location>
</feature>
<dbReference type="RefSeq" id="WP_052791203.1">
    <property type="nucleotide sequence ID" value="NZ_JASPDM010000014.1"/>
</dbReference>
<geneLocation type="plasmid" evidence="2">
    <name>megaplasmid pMP7017</name>
</geneLocation>
<protein>
    <submittedName>
        <fullName evidence="2">Uncharacterized protein</fullName>
    </submittedName>
</protein>
<feature type="transmembrane region" description="Helical" evidence="1">
    <location>
        <begin position="47"/>
        <end position="69"/>
    </location>
</feature>
<keyword evidence="1" id="KW-0472">Membrane</keyword>
<keyword evidence="2" id="KW-0614">Plasmid</keyword>
<sequence length="77" mass="8605">MLTEHVLVTVGGYAAAWLTLQIAIAFASGSARAVQIRRKWEVRFWNLAYYLCVLLIFLGLLLGTTGLLLCFKEIFIG</sequence>
<keyword evidence="1" id="KW-1133">Transmembrane helix</keyword>
<proteinExistence type="predicted"/>
<dbReference type="EMBL" id="KM406416">
    <property type="protein sequence ID" value="AIW55189.1"/>
    <property type="molecule type" value="Genomic_DNA"/>
</dbReference>